<dbReference type="GeneID" id="81368294"/>
<dbReference type="InterPro" id="IPR011990">
    <property type="entry name" value="TPR-like_helical_dom_sf"/>
</dbReference>
<dbReference type="SUPFAM" id="SSF48452">
    <property type="entry name" value="TPR-like"/>
    <property type="match status" value="1"/>
</dbReference>
<dbReference type="OrthoDB" id="414698at2759"/>
<evidence type="ECO:0000313" key="1">
    <source>
        <dbReference type="EMBL" id="KAJ5396564.1"/>
    </source>
</evidence>
<organism evidence="1 2">
    <name type="scientific">Penicillium cosmopolitanum</name>
    <dbReference type="NCBI Taxonomy" id="1131564"/>
    <lineage>
        <taxon>Eukaryota</taxon>
        <taxon>Fungi</taxon>
        <taxon>Dikarya</taxon>
        <taxon>Ascomycota</taxon>
        <taxon>Pezizomycotina</taxon>
        <taxon>Eurotiomycetes</taxon>
        <taxon>Eurotiomycetidae</taxon>
        <taxon>Eurotiales</taxon>
        <taxon>Aspergillaceae</taxon>
        <taxon>Penicillium</taxon>
    </lineage>
</organism>
<reference evidence="1" key="2">
    <citation type="journal article" date="2023" name="IMA Fungus">
        <title>Comparative genomic study of the Penicillium genus elucidates a diverse pangenome and 15 lateral gene transfer events.</title>
        <authorList>
            <person name="Petersen C."/>
            <person name="Sorensen T."/>
            <person name="Nielsen M.R."/>
            <person name="Sondergaard T.E."/>
            <person name="Sorensen J.L."/>
            <person name="Fitzpatrick D.A."/>
            <person name="Frisvad J.C."/>
            <person name="Nielsen K.L."/>
        </authorList>
    </citation>
    <scope>NUCLEOTIDE SEQUENCE</scope>
    <source>
        <strain evidence="1">IBT 29677</strain>
    </source>
</reference>
<proteinExistence type="predicted"/>
<dbReference type="Gene3D" id="1.25.40.10">
    <property type="entry name" value="Tetratricopeptide repeat domain"/>
    <property type="match status" value="1"/>
</dbReference>
<dbReference type="InterPro" id="IPR010323">
    <property type="entry name" value="DUF924"/>
</dbReference>
<dbReference type="Gene3D" id="1.20.58.320">
    <property type="entry name" value="TPR-like"/>
    <property type="match status" value="1"/>
</dbReference>
<evidence type="ECO:0008006" key="3">
    <source>
        <dbReference type="Google" id="ProtNLM"/>
    </source>
</evidence>
<sequence length="174" mass="20410">MAIQTYQYVLDFWFGARSSRDYLIEKSFWYGSPSDDAYMRKHLGGLYQNAKDGKLDSWKDAGEGEGALALVLLLDQVPRNIFRDTPQAYATDSQAISIAHYTIDKGWDKTLPVIQRRYMYSPLNHSENLKDQQRSVELFTDLGDSYHLRWAKNFHDQIKQNGRFTHRDWILHRS</sequence>
<dbReference type="Proteomes" id="UP001147747">
    <property type="component" value="Unassembled WGS sequence"/>
</dbReference>
<name>A0A9W9W0T2_9EURO</name>
<accession>A0A9W9W0T2</accession>
<comment type="caution">
    <text evidence="1">The sequence shown here is derived from an EMBL/GenBank/DDBJ whole genome shotgun (WGS) entry which is preliminary data.</text>
</comment>
<keyword evidence="2" id="KW-1185">Reference proteome</keyword>
<reference evidence="1" key="1">
    <citation type="submission" date="2022-12" db="EMBL/GenBank/DDBJ databases">
        <authorList>
            <person name="Petersen C."/>
        </authorList>
    </citation>
    <scope>NUCLEOTIDE SEQUENCE</scope>
    <source>
        <strain evidence="1">IBT 29677</strain>
    </source>
</reference>
<dbReference type="Pfam" id="PF06041">
    <property type="entry name" value="DUF924"/>
    <property type="match status" value="1"/>
</dbReference>
<gene>
    <name evidence="1" type="ORF">N7509_004677</name>
</gene>
<protein>
    <recommendedName>
        <fullName evidence="3">DUF924-domain-containing protein</fullName>
    </recommendedName>
</protein>
<dbReference type="EMBL" id="JAPZBU010000006">
    <property type="protein sequence ID" value="KAJ5396564.1"/>
    <property type="molecule type" value="Genomic_DNA"/>
</dbReference>
<evidence type="ECO:0000313" key="2">
    <source>
        <dbReference type="Proteomes" id="UP001147747"/>
    </source>
</evidence>
<dbReference type="AlphaFoldDB" id="A0A9W9W0T2"/>
<dbReference type="RefSeq" id="XP_056488616.1">
    <property type="nucleotide sequence ID" value="XM_056629314.1"/>
</dbReference>